<proteinExistence type="predicted"/>
<dbReference type="SUPFAM" id="SSF110849">
    <property type="entry name" value="ParB/Sulfiredoxin"/>
    <property type="match status" value="1"/>
</dbReference>
<dbReference type="Proteomes" id="UP001330827">
    <property type="component" value="Chromosome"/>
</dbReference>
<feature type="region of interest" description="Disordered" evidence="1">
    <location>
        <begin position="43"/>
        <end position="64"/>
    </location>
</feature>
<dbReference type="RefSeq" id="WP_326593639.1">
    <property type="nucleotide sequence ID" value="NZ_CP109114.1"/>
</dbReference>
<accession>A0ABZ1G6G7</accession>
<evidence type="ECO:0000313" key="2">
    <source>
        <dbReference type="EMBL" id="WSC14780.1"/>
    </source>
</evidence>
<dbReference type="InterPro" id="IPR036086">
    <property type="entry name" value="ParB/Sulfiredoxin_sf"/>
</dbReference>
<reference evidence="2 3" key="1">
    <citation type="submission" date="2022-10" db="EMBL/GenBank/DDBJ databases">
        <title>The complete genomes of actinobacterial strains from the NBC collection.</title>
        <authorList>
            <person name="Joergensen T.S."/>
            <person name="Alvarez Arevalo M."/>
            <person name="Sterndorff E.B."/>
            <person name="Faurdal D."/>
            <person name="Vuksanovic O."/>
            <person name="Mourched A.-S."/>
            <person name="Charusanti P."/>
            <person name="Shaw S."/>
            <person name="Blin K."/>
            <person name="Weber T."/>
        </authorList>
    </citation>
    <scope>NUCLEOTIDE SEQUENCE [LARGE SCALE GENOMIC DNA]</scope>
    <source>
        <strain evidence="2 3">NBC 01769</strain>
    </source>
</reference>
<gene>
    <name evidence="2" type="ORF">OIE64_19370</name>
</gene>
<evidence type="ECO:0000256" key="1">
    <source>
        <dbReference type="SAM" id="MobiDB-lite"/>
    </source>
</evidence>
<sequence length="64" mass="6924">MLDPDEVLTLAESIKTEDLHQGIVLDTDGILLDGRNRLAACVRSGPEGRSHQPAEDSSATRRVP</sequence>
<name>A0ABZ1G6G7_9ACTN</name>
<dbReference type="EMBL" id="CP109114">
    <property type="protein sequence ID" value="WSC14780.1"/>
    <property type="molecule type" value="Genomic_DNA"/>
</dbReference>
<organism evidence="2 3">
    <name type="scientific">Streptomyces brevispora</name>
    <dbReference type="NCBI Taxonomy" id="887462"/>
    <lineage>
        <taxon>Bacteria</taxon>
        <taxon>Bacillati</taxon>
        <taxon>Actinomycetota</taxon>
        <taxon>Actinomycetes</taxon>
        <taxon>Kitasatosporales</taxon>
        <taxon>Streptomycetaceae</taxon>
        <taxon>Streptomyces</taxon>
    </lineage>
</organism>
<keyword evidence="3" id="KW-1185">Reference proteome</keyword>
<protein>
    <submittedName>
        <fullName evidence="2">Uncharacterized protein</fullName>
    </submittedName>
</protein>
<evidence type="ECO:0000313" key="3">
    <source>
        <dbReference type="Proteomes" id="UP001330827"/>
    </source>
</evidence>